<organism evidence="3 4">
    <name type="scientific">Emiliania huxleyi (strain CCMP1516)</name>
    <dbReference type="NCBI Taxonomy" id="280463"/>
    <lineage>
        <taxon>Eukaryota</taxon>
        <taxon>Haptista</taxon>
        <taxon>Haptophyta</taxon>
        <taxon>Prymnesiophyceae</taxon>
        <taxon>Isochrysidales</taxon>
        <taxon>Noelaerhabdaceae</taxon>
        <taxon>Emiliania</taxon>
    </lineage>
</organism>
<dbReference type="GeneID" id="17276279"/>
<evidence type="ECO:0000313" key="4">
    <source>
        <dbReference type="Proteomes" id="UP000013827"/>
    </source>
</evidence>
<dbReference type="KEGG" id="ehx:EMIHUDRAFT_203075"/>
<keyword evidence="4" id="KW-1185">Reference proteome</keyword>
<dbReference type="AlphaFoldDB" id="A0A0D3K5H1"/>
<feature type="compositionally biased region" description="Basic and acidic residues" evidence="1">
    <location>
        <begin position="98"/>
        <end position="113"/>
    </location>
</feature>
<keyword evidence="2" id="KW-0732">Signal</keyword>
<proteinExistence type="predicted"/>
<name>A0A0D3K5H1_EMIH1</name>
<accession>A0A0D3K5H1</accession>
<evidence type="ECO:0000256" key="2">
    <source>
        <dbReference type="SAM" id="SignalP"/>
    </source>
</evidence>
<evidence type="ECO:0000313" key="3">
    <source>
        <dbReference type="EnsemblProtists" id="EOD31006"/>
    </source>
</evidence>
<evidence type="ECO:0000256" key="1">
    <source>
        <dbReference type="SAM" id="MobiDB-lite"/>
    </source>
</evidence>
<dbReference type="HOGENOM" id="CLU_1104473_0_0_1"/>
<dbReference type="Proteomes" id="UP000013827">
    <property type="component" value="Unassembled WGS sequence"/>
</dbReference>
<feature type="signal peptide" evidence="2">
    <location>
        <begin position="1"/>
        <end position="17"/>
    </location>
</feature>
<dbReference type="PaxDb" id="2903-EOD31006"/>
<dbReference type="RefSeq" id="XP_005783435.1">
    <property type="nucleotide sequence ID" value="XM_005783378.1"/>
</dbReference>
<feature type="region of interest" description="Disordered" evidence="1">
    <location>
        <begin position="52"/>
        <end position="129"/>
    </location>
</feature>
<sequence length="252" mass="27732">MALLTLVVLALPPPALALPRFGGVIMRAGRPFERARADDEDDNPMAAALEAFGGPAQASRPERTAASKARSPYGRRRIPSERPQARRTPRGPLQGALGRREEPARRRARDGRPRWSGGEEAWADGASLDARVDRESRQLHESDGMESSRLAGPLVTLAPTRVMLFVDASWLYYSVFEGGKNCPIAAAYGPGWTATHHVDWSMLPSLVSDHISAELLHLQPGLPRAVEVAREAMFDEMRRLHYDVHLGSFINS</sequence>
<feature type="chain" id="PRO_5044291686" evidence="2">
    <location>
        <begin position="18"/>
        <end position="252"/>
    </location>
</feature>
<reference evidence="4" key="1">
    <citation type="journal article" date="2013" name="Nature">
        <title>Pan genome of the phytoplankton Emiliania underpins its global distribution.</title>
        <authorList>
            <person name="Read B.A."/>
            <person name="Kegel J."/>
            <person name="Klute M.J."/>
            <person name="Kuo A."/>
            <person name="Lefebvre S.C."/>
            <person name="Maumus F."/>
            <person name="Mayer C."/>
            <person name="Miller J."/>
            <person name="Monier A."/>
            <person name="Salamov A."/>
            <person name="Young J."/>
            <person name="Aguilar M."/>
            <person name="Claverie J.M."/>
            <person name="Frickenhaus S."/>
            <person name="Gonzalez K."/>
            <person name="Herman E.K."/>
            <person name="Lin Y.C."/>
            <person name="Napier J."/>
            <person name="Ogata H."/>
            <person name="Sarno A.F."/>
            <person name="Shmutz J."/>
            <person name="Schroeder D."/>
            <person name="de Vargas C."/>
            <person name="Verret F."/>
            <person name="von Dassow P."/>
            <person name="Valentin K."/>
            <person name="Van de Peer Y."/>
            <person name="Wheeler G."/>
            <person name="Dacks J.B."/>
            <person name="Delwiche C.F."/>
            <person name="Dyhrman S.T."/>
            <person name="Glockner G."/>
            <person name="John U."/>
            <person name="Richards T."/>
            <person name="Worden A.Z."/>
            <person name="Zhang X."/>
            <person name="Grigoriev I.V."/>
            <person name="Allen A.E."/>
            <person name="Bidle K."/>
            <person name="Borodovsky M."/>
            <person name="Bowler C."/>
            <person name="Brownlee C."/>
            <person name="Cock J.M."/>
            <person name="Elias M."/>
            <person name="Gladyshev V.N."/>
            <person name="Groth M."/>
            <person name="Guda C."/>
            <person name="Hadaegh A."/>
            <person name="Iglesias-Rodriguez M.D."/>
            <person name="Jenkins J."/>
            <person name="Jones B.M."/>
            <person name="Lawson T."/>
            <person name="Leese F."/>
            <person name="Lindquist E."/>
            <person name="Lobanov A."/>
            <person name="Lomsadze A."/>
            <person name="Malik S.B."/>
            <person name="Marsh M.E."/>
            <person name="Mackinder L."/>
            <person name="Mock T."/>
            <person name="Mueller-Roeber B."/>
            <person name="Pagarete A."/>
            <person name="Parker M."/>
            <person name="Probert I."/>
            <person name="Quesneville H."/>
            <person name="Raines C."/>
            <person name="Rensing S.A."/>
            <person name="Riano-Pachon D.M."/>
            <person name="Richier S."/>
            <person name="Rokitta S."/>
            <person name="Shiraiwa Y."/>
            <person name="Soanes D.M."/>
            <person name="van der Giezen M."/>
            <person name="Wahlund T.M."/>
            <person name="Williams B."/>
            <person name="Wilson W."/>
            <person name="Wolfe G."/>
            <person name="Wurch L.L."/>
        </authorList>
    </citation>
    <scope>NUCLEOTIDE SEQUENCE</scope>
</reference>
<reference evidence="3" key="2">
    <citation type="submission" date="2024-10" db="UniProtKB">
        <authorList>
            <consortium name="EnsemblProtists"/>
        </authorList>
    </citation>
    <scope>IDENTIFICATION</scope>
</reference>
<dbReference type="EnsemblProtists" id="EOD31006">
    <property type="protein sequence ID" value="EOD31006"/>
    <property type="gene ID" value="EMIHUDRAFT_203075"/>
</dbReference>
<protein>
    <submittedName>
        <fullName evidence="3">Uncharacterized protein</fullName>
    </submittedName>
</protein>